<sequence length="476" mass="51857">MLRSLAFVSVAALAHSANAISYFIDASSYISDWIPVNYTTEGNWPSSTLAAQQEIVKAADYWNQQGPWSVMNKSIIAPTGDPHDYLSWSPYWWPDCSNVHNTTELTQDQIMTQCNYYQRDGQFNPDRTLVNDTGSFAVLSSSVFYNVLAYRITGDDTYAGKASHLIDTWFVNNDTFMNPNLEYSQVIRGANGTKTGAHTGVLDLHCITKIVSGILVMRAMGAQAWTATLDSAMVEWTKKYLVWLTTNPIAMEEKAAKNNHGSFYYSQTASLQILVGDYTAATATLNEFYEGIYQAQITKTGEQPFEAERTRGYHYRSYNAGAVITLNRIADYLKAMNGWETKTSAGADIQDAVDFAMTVQPDDEGPTEAYPNIAAIASQYGDADGKYASFLASKEKTYPGQAWFFWNQPLSDSGLQVHIDDTGNILAGPGSSTNSASSSSATGSSNGNKNNGASSSVSSSGWMLMGAVAAGIATLL</sequence>
<protein>
    <recommendedName>
        <fullName evidence="5">Alginate lyase domain-containing protein</fullName>
    </recommendedName>
</protein>
<keyword evidence="1 4" id="KW-0732">Signal</keyword>
<evidence type="ECO:0000256" key="4">
    <source>
        <dbReference type="SAM" id="SignalP"/>
    </source>
</evidence>
<feature type="compositionally biased region" description="Low complexity" evidence="3">
    <location>
        <begin position="430"/>
        <end position="458"/>
    </location>
</feature>
<dbReference type="InterPro" id="IPR008929">
    <property type="entry name" value="Chondroitin_lyas"/>
</dbReference>
<name>A0A0C3M263_9AGAM</name>
<dbReference type="AlphaFoldDB" id="A0A0C3M263"/>
<keyword evidence="7" id="KW-1185">Reference proteome</keyword>
<feature type="signal peptide" evidence="4">
    <location>
        <begin position="1"/>
        <end position="19"/>
    </location>
</feature>
<reference evidence="6 7" key="1">
    <citation type="submission" date="2014-04" db="EMBL/GenBank/DDBJ databases">
        <authorList>
            <consortium name="DOE Joint Genome Institute"/>
            <person name="Kuo A."/>
            <person name="Girlanda M."/>
            <person name="Perotto S."/>
            <person name="Kohler A."/>
            <person name="Nagy L.G."/>
            <person name="Floudas D."/>
            <person name="Copeland A."/>
            <person name="Barry K.W."/>
            <person name="Cichocki N."/>
            <person name="Veneault-Fourrey C."/>
            <person name="LaButti K."/>
            <person name="Lindquist E.A."/>
            <person name="Lipzen A."/>
            <person name="Lundell T."/>
            <person name="Morin E."/>
            <person name="Murat C."/>
            <person name="Sun H."/>
            <person name="Tunlid A."/>
            <person name="Henrissat B."/>
            <person name="Grigoriev I.V."/>
            <person name="Hibbett D.S."/>
            <person name="Martin F."/>
            <person name="Nordberg H.P."/>
            <person name="Cantor M.N."/>
            <person name="Hua S.X."/>
        </authorList>
    </citation>
    <scope>NUCLEOTIDE SEQUENCE [LARGE SCALE GENOMIC DNA]</scope>
    <source>
        <strain evidence="6 7">MUT 4182</strain>
    </source>
</reference>
<reference evidence="7" key="2">
    <citation type="submission" date="2015-01" db="EMBL/GenBank/DDBJ databases">
        <title>Evolutionary Origins and Diversification of the Mycorrhizal Mutualists.</title>
        <authorList>
            <consortium name="DOE Joint Genome Institute"/>
            <consortium name="Mycorrhizal Genomics Consortium"/>
            <person name="Kohler A."/>
            <person name="Kuo A."/>
            <person name="Nagy L.G."/>
            <person name="Floudas D."/>
            <person name="Copeland A."/>
            <person name="Barry K.W."/>
            <person name="Cichocki N."/>
            <person name="Veneault-Fourrey C."/>
            <person name="LaButti K."/>
            <person name="Lindquist E.A."/>
            <person name="Lipzen A."/>
            <person name="Lundell T."/>
            <person name="Morin E."/>
            <person name="Murat C."/>
            <person name="Riley R."/>
            <person name="Ohm R."/>
            <person name="Sun H."/>
            <person name="Tunlid A."/>
            <person name="Henrissat B."/>
            <person name="Grigoriev I.V."/>
            <person name="Hibbett D.S."/>
            <person name="Martin F."/>
        </authorList>
    </citation>
    <scope>NUCLEOTIDE SEQUENCE [LARGE SCALE GENOMIC DNA]</scope>
    <source>
        <strain evidence="7">MUT 4182</strain>
    </source>
</reference>
<dbReference type="SUPFAM" id="SSF48230">
    <property type="entry name" value="Chondroitin AC/alginate lyase"/>
    <property type="match status" value="1"/>
</dbReference>
<evidence type="ECO:0000313" key="6">
    <source>
        <dbReference type="EMBL" id="KIO27782.1"/>
    </source>
</evidence>
<proteinExistence type="predicted"/>
<evidence type="ECO:0000256" key="2">
    <source>
        <dbReference type="ARBA" id="ARBA00023239"/>
    </source>
</evidence>
<evidence type="ECO:0000259" key="5">
    <source>
        <dbReference type="Pfam" id="PF05426"/>
    </source>
</evidence>
<feature type="chain" id="PRO_5002166840" description="Alginate lyase domain-containing protein" evidence="4">
    <location>
        <begin position="20"/>
        <end position="476"/>
    </location>
</feature>
<accession>A0A0C3M263</accession>
<feature type="domain" description="Alginate lyase" evidence="5">
    <location>
        <begin position="69"/>
        <end position="358"/>
    </location>
</feature>
<evidence type="ECO:0000256" key="3">
    <source>
        <dbReference type="SAM" id="MobiDB-lite"/>
    </source>
</evidence>
<dbReference type="GO" id="GO:0042597">
    <property type="term" value="C:periplasmic space"/>
    <property type="evidence" value="ECO:0007669"/>
    <property type="project" value="InterPro"/>
</dbReference>
<dbReference type="Pfam" id="PF05426">
    <property type="entry name" value="Alginate_lyase"/>
    <property type="match status" value="1"/>
</dbReference>
<dbReference type="OrthoDB" id="63533at2759"/>
<keyword evidence="2" id="KW-0456">Lyase</keyword>
<organism evidence="6 7">
    <name type="scientific">Tulasnella calospora MUT 4182</name>
    <dbReference type="NCBI Taxonomy" id="1051891"/>
    <lineage>
        <taxon>Eukaryota</taxon>
        <taxon>Fungi</taxon>
        <taxon>Dikarya</taxon>
        <taxon>Basidiomycota</taxon>
        <taxon>Agaricomycotina</taxon>
        <taxon>Agaricomycetes</taxon>
        <taxon>Cantharellales</taxon>
        <taxon>Tulasnellaceae</taxon>
        <taxon>Tulasnella</taxon>
    </lineage>
</organism>
<dbReference type="Gene3D" id="1.50.10.100">
    <property type="entry name" value="Chondroitin AC/alginate lyase"/>
    <property type="match status" value="1"/>
</dbReference>
<dbReference type="EMBL" id="KN823003">
    <property type="protein sequence ID" value="KIO27782.1"/>
    <property type="molecule type" value="Genomic_DNA"/>
</dbReference>
<dbReference type="GO" id="GO:0016829">
    <property type="term" value="F:lyase activity"/>
    <property type="evidence" value="ECO:0007669"/>
    <property type="project" value="UniProtKB-KW"/>
</dbReference>
<evidence type="ECO:0000313" key="7">
    <source>
        <dbReference type="Proteomes" id="UP000054248"/>
    </source>
</evidence>
<dbReference type="HOGENOM" id="CLU_031144_1_0_1"/>
<dbReference type="InterPro" id="IPR008397">
    <property type="entry name" value="Alginate_lyase_dom"/>
</dbReference>
<evidence type="ECO:0000256" key="1">
    <source>
        <dbReference type="ARBA" id="ARBA00022729"/>
    </source>
</evidence>
<gene>
    <name evidence="6" type="ORF">M407DRAFT_72646</name>
</gene>
<dbReference type="Proteomes" id="UP000054248">
    <property type="component" value="Unassembled WGS sequence"/>
</dbReference>
<dbReference type="STRING" id="1051891.A0A0C3M263"/>
<feature type="region of interest" description="Disordered" evidence="3">
    <location>
        <begin position="426"/>
        <end position="458"/>
    </location>
</feature>